<name>A0ABM7H3W1_9EURY</name>
<evidence type="ECO:0000313" key="3">
    <source>
        <dbReference type="Proteomes" id="UP000824969"/>
    </source>
</evidence>
<organism evidence="2 3">
    <name type="scientific">Methanoculleus chikugoensis</name>
    <dbReference type="NCBI Taxonomy" id="118126"/>
    <lineage>
        <taxon>Archaea</taxon>
        <taxon>Methanobacteriati</taxon>
        <taxon>Methanobacteriota</taxon>
        <taxon>Stenosarchaea group</taxon>
        <taxon>Methanomicrobia</taxon>
        <taxon>Methanomicrobiales</taxon>
        <taxon>Methanomicrobiaceae</taxon>
        <taxon>Methanoculleus</taxon>
    </lineage>
</organism>
<dbReference type="Proteomes" id="UP000824969">
    <property type="component" value="Chromosome"/>
</dbReference>
<keyword evidence="3" id="KW-1185">Reference proteome</keyword>
<feature type="region of interest" description="Disordered" evidence="1">
    <location>
        <begin position="48"/>
        <end position="80"/>
    </location>
</feature>
<sequence>MNYPGAAVRREAATPGFSVFAIVLEEGGATVATVGAEEGADVVEPEVGNRTGEEWNGTPSAGRRADRKKLFISTIQSENR</sequence>
<proteinExistence type="predicted"/>
<gene>
    <name evidence="2" type="ORF">MchiMG62_06750</name>
</gene>
<protein>
    <submittedName>
        <fullName evidence="2">Uncharacterized protein</fullName>
    </submittedName>
</protein>
<dbReference type="GeneID" id="66130183"/>
<evidence type="ECO:0000313" key="2">
    <source>
        <dbReference type="EMBL" id="BBL67494.1"/>
    </source>
</evidence>
<dbReference type="RefSeq" id="WP_221057893.1">
    <property type="nucleotide sequence ID" value="NZ_AP019781.1"/>
</dbReference>
<accession>A0ABM7H3W1</accession>
<evidence type="ECO:0000256" key="1">
    <source>
        <dbReference type="SAM" id="MobiDB-lite"/>
    </source>
</evidence>
<reference evidence="2 3" key="1">
    <citation type="submission" date="2019-06" db="EMBL/GenBank/DDBJ databases">
        <title>Complete genome sequence of Methanoculleus chikugoensis strain MG62.</title>
        <authorList>
            <person name="Asakawa S."/>
            <person name="Dianou D."/>
        </authorList>
    </citation>
    <scope>NUCLEOTIDE SEQUENCE [LARGE SCALE GENOMIC DNA]</scope>
    <source>
        <strain evidence="2 3">MG62</strain>
    </source>
</reference>
<dbReference type="EMBL" id="AP019781">
    <property type="protein sequence ID" value="BBL67494.1"/>
    <property type="molecule type" value="Genomic_DNA"/>
</dbReference>